<keyword evidence="2" id="KW-1185">Reference proteome</keyword>
<organism evidence="1 2">
    <name type="scientific">Lepidopterella palustris CBS 459.81</name>
    <dbReference type="NCBI Taxonomy" id="1314670"/>
    <lineage>
        <taxon>Eukaryota</taxon>
        <taxon>Fungi</taxon>
        <taxon>Dikarya</taxon>
        <taxon>Ascomycota</taxon>
        <taxon>Pezizomycotina</taxon>
        <taxon>Dothideomycetes</taxon>
        <taxon>Pleosporomycetidae</taxon>
        <taxon>Mytilinidiales</taxon>
        <taxon>Argynnaceae</taxon>
        <taxon>Lepidopterella</taxon>
    </lineage>
</organism>
<accession>A0A8E2JG79</accession>
<protein>
    <submittedName>
        <fullName evidence="1">Uncharacterized protein</fullName>
    </submittedName>
</protein>
<sequence>MPSALAPFSQLFVMGCLTTRQKLRAVLNNNTTALIKITKTLANDLAATDNSAKSAHTAVNMAHSAAIMAYAAANMAYIAANMAHTAAIMAHKATIAARDVDIITQTAAVIDVGPPLRSQRKATILSGGPCQPSPPKDPNIYPRNIEAVIPP</sequence>
<evidence type="ECO:0000313" key="1">
    <source>
        <dbReference type="EMBL" id="OCK80809.1"/>
    </source>
</evidence>
<gene>
    <name evidence="1" type="ORF">K432DRAFT_404373</name>
</gene>
<name>A0A8E2JG79_9PEZI</name>
<dbReference type="EMBL" id="KV744944">
    <property type="protein sequence ID" value="OCK80809.1"/>
    <property type="molecule type" value="Genomic_DNA"/>
</dbReference>
<dbReference type="AlphaFoldDB" id="A0A8E2JG79"/>
<evidence type="ECO:0000313" key="2">
    <source>
        <dbReference type="Proteomes" id="UP000250266"/>
    </source>
</evidence>
<reference evidence="1 2" key="1">
    <citation type="journal article" date="2016" name="Nat. Commun.">
        <title>Ectomycorrhizal ecology is imprinted in the genome of the dominant symbiotic fungus Cenococcum geophilum.</title>
        <authorList>
            <consortium name="DOE Joint Genome Institute"/>
            <person name="Peter M."/>
            <person name="Kohler A."/>
            <person name="Ohm R.A."/>
            <person name="Kuo A."/>
            <person name="Krutzmann J."/>
            <person name="Morin E."/>
            <person name="Arend M."/>
            <person name="Barry K.W."/>
            <person name="Binder M."/>
            <person name="Choi C."/>
            <person name="Clum A."/>
            <person name="Copeland A."/>
            <person name="Grisel N."/>
            <person name="Haridas S."/>
            <person name="Kipfer T."/>
            <person name="LaButti K."/>
            <person name="Lindquist E."/>
            <person name="Lipzen A."/>
            <person name="Maire R."/>
            <person name="Meier B."/>
            <person name="Mihaltcheva S."/>
            <person name="Molinier V."/>
            <person name="Murat C."/>
            <person name="Poggeler S."/>
            <person name="Quandt C.A."/>
            <person name="Sperisen C."/>
            <person name="Tritt A."/>
            <person name="Tisserant E."/>
            <person name="Crous P.W."/>
            <person name="Henrissat B."/>
            <person name="Nehls U."/>
            <person name="Egli S."/>
            <person name="Spatafora J.W."/>
            <person name="Grigoriev I.V."/>
            <person name="Martin F.M."/>
        </authorList>
    </citation>
    <scope>NUCLEOTIDE SEQUENCE [LARGE SCALE GENOMIC DNA]</scope>
    <source>
        <strain evidence="1 2">CBS 459.81</strain>
    </source>
</reference>
<proteinExistence type="predicted"/>
<dbReference type="Proteomes" id="UP000250266">
    <property type="component" value="Unassembled WGS sequence"/>
</dbReference>